<evidence type="ECO:0000313" key="5">
    <source>
        <dbReference type="EMBL" id="PQO39468.1"/>
    </source>
</evidence>
<evidence type="ECO:0000256" key="1">
    <source>
        <dbReference type="ARBA" id="ARBA00000830"/>
    </source>
</evidence>
<evidence type="ECO:0000313" key="6">
    <source>
        <dbReference type="Proteomes" id="UP000238322"/>
    </source>
</evidence>
<accession>A0A2S8G4U6</accession>
<dbReference type="EMBL" id="PUHY01000004">
    <property type="protein sequence ID" value="PQO39468.1"/>
    <property type="molecule type" value="Genomic_DNA"/>
</dbReference>
<reference evidence="5 6" key="1">
    <citation type="submission" date="2018-02" db="EMBL/GenBank/DDBJ databases">
        <title>Comparative genomes isolates from brazilian mangrove.</title>
        <authorList>
            <person name="Araujo J.E."/>
            <person name="Taketani R.G."/>
            <person name="Silva M.C.P."/>
            <person name="Loureco M.V."/>
            <person name="Andreote F.D."/>
        </authorList>
    </citation>
    <scope>NUCLEOTIDE SEQUENCE [LARGE SCALE GENOMIC DNA]</scope>
    <source>
        <strain evidence="5 6">Hex-1 MGV</strain>
    </source>
</reference>
<evidence type="ECO:0000256" key="3">
    <source>
        <dbReference type="ARBA" id="ARBA00006171"/>
    </source>
</evidence>
<comment type="catalytic activity">
    <reaction evidence="1">
        <text>2-phosphoglycolate + H2O = glycolate + phosphate</text>
        <dbReference type="Rhea" id="RHEA:14369"/>
        <dbReference type="ChEBI" id="CHEBI:15377"/>
        <dbReference type="ChEBI" id="CHEBI:29805"/>
        <dbReference type="ChEBI" id="CHEBI:43474"/>
        <dbReference type="ChEBI" id="CHEBI:58033"/>
        <dbReference type="EC" id="3.1.3.18"/>
    </reaction>
</comment>
<dbReference type="AlphaFoldDB" id="A0A2S8G4U6"/>
<dbReference type="NCBIfam" id="TIGR01549">
    <property type="entry name" value="HAD-SF-IA-v1"/>
    <property type="match status" value="1"/>
</dbReference>
<dbReference type="GO" id="GO:0006281">
    <property type="term" value="P:DNA repair"/>
    <property type="evidence" value="ECO:0007669"/>
    <property type="project" value="TreeGrafter"/>
</dbReference>
<evidence type="ECO:0000256" key="2">
    <source>
        <dbReference type="ARBA" id="ARBA00004818"/>
    </source>
</evidence>
<dbReference type="OrthoDB" id="9807630at2"/>
<dbReference type="InterPro" id="IPR023214">
    <property type="entry name" value="HAD_sf"/>
</dbReference>
<gene>
    <name evidence="5" type="ORF">C5Y83_01595</name>
</gene>
<comment type="pathway">
    <text evidence="2">Organic acid metabolism; glycolate biosynthesis; glycolate from 2-phosphoglycolate: step 1/1.</text>
</comment>
<dbReference type="GO" id="GO:0005829">
    <property type="term" value="C:cytosol"/>
    <property type="evidence" value="ECO:0007669"/>
    <property type="project" value="TreeGrafter"/>
</dbReference>
<dbReference type="EC" id="3.1.3.18" evidence="4"/>
<dbReference type="SUPFAM" id="SSF56784">
    <property type="entry name" value="HAD-like"/>
    <property type="match status" value="1"/>
</dbReference>
<sequence>MTALSHLRGIIFDMDGTIVDSGLDFAAMRKEMGLRSGVPILEQLNELSPGERAEMETILHRHEMAGADRATIIDGADRLLAALSDEGRPMAIVTRNSTETTAHTLSRLKIDHFFDIVICREDGPHKPDPWAILEICRRWRFAVDEVVMVGDFELDIQSAVNAGCPSVLYTEGKPPEQVPGADLATHVAVHLNDLYHLLAPGQDSI</sequence>
<dbReference type="GO" id="GO:0008967">
    <property type="term" value="F:phosphoglycolate phosphatase activity"/>
    <property type="evidence" value="ECO:0007669"/>
    <property type="project" value="UniProtKB-EC"/>
</dbReference>
<dbReference type="InterPro" id="IPR050155">
    <property type="entry name" value="HAD-like_hydrolase_sf"/>
</dbReference>
<evidence type="ECO:0000256" key="4">
    <source>
        <dbReference type="ARBA" id="ARBA00013078"/>
    </source>
</evidence>
<dbReference type="Gene3D" id="1.10.260.80">
    <property type="match status" value="1"/>
</dbReference>
<dbReference type="NCBIfam" id="TIGR01509">
    <property type="entry name" value="HAD-SF-IA-v3"/>
    <property type="match status" value="1"/>
</dbReference>
<dbReference type="SFLD" id="SFLDG01129">
    <property type="entry name" value="C1.5:_HAD__Beta-PGM__Phosphata"/>
    <property type="match status" value="1"/>
</dbReference>
<dbReference type="InterPro" id="IPR036412">
    <property type="entry name" value="HAD-like_sf"/>
</dbReference>
<comment type="similarity">
    <text evidence="3">Belongs to the HAD-like hydrolase superfamily. CbbY/CbbZ/Gph/YieH family.</text>
</comment>
<dbReference type="InterPro" id="IPR041492">
    <property type="entry name" value="HAD_2"/>
</dbReference>
<proteinExistence type="inferred from homology"/>
<dbReference type="PANTHER" id="PTHR43434:SF1">
    <property type="entry name" value="PHOSPHOGLYCOLATE PHOSPHATASE"/>
    <property type="match status" value="1"/>
</dbReference>
<dbReference type="Proteomes" id="UP000238322">
    <property type="component" value="Unassembled WGS sequence"/>
</dbReference>
<dbReference type="Gene3D" id="3.40.50.1000">
    <property type="entry name" value="HAD superfamily/HAD-like"/>
    <property type="match status" value="1"/>
</dbReference>
<name>A0A2S8G4U6_9BACT</name>
<dbReference type="RefSeq" id="WP_105327905.1">
    <property type="nucleotide sequence ID" value="NZ_PUHY01000004.1"/>
</dbReference>
<dbReference type="PANTHER" id="PTHR43434">
    <property type="entry name" value="PHOSPHOGLYCOLATE PHOSPHATASE"/>
    <property type="match status" value="1"/>
</dbReference>
<protein>
    <recommendedName>
        <fullName evidence="4">phosphoglycolate phosphatase</fullName>
        <ecNumber evidence="4">3.1.3.18</ecNumber>
    </recommendedName>
</protein>
<dbReference type="Pfam" id="PF13419">
    <property type="entry name" value="HAD_2"/>
    <property type="match status" value="1"/>
</dbReference>
<dbReference type="SFLD" id="SFLDS00003">
    <property type="entry name" value="Haloacid_Dehalogenase"/>
    <property type="match status" value="1"/>
</dbReference>
<comment type="caution">
    <text evidence="5">The sequence shown here is derived from an EMBL/GenBank/DDBJ whole genome shotgun (WGS) entry which is preliminary data.</text>
</comment>
<organism evidence="5 6">
    <name type="scientific">Blastopirellula marina</name>
    <dbReference type="NCBI Taxonomy" id="124"/>
    <lineage>
        <taxon>Bacteria</taxon>
        <taxon>Pseudomonadati</taxon>
        <taxon>Planctomycetota</taxon>
        <taxon>Planctomycetia</taxon>
        <taxon>Pirellulales</taxon>
        <taxon>Pirellulaceae</taxon>
        <taxon>Blastopirellula</taxon>
    </lineage>
</organism>
<dbReference type="InterPro" id="IPR006439">
    <property type="entry name" value="HAD-SF_hydro_IA"/>
</dbReference>